<organism evidence="1">
    <name type="scientific">Hydatigena taeniaeformis</name>
    <name type="common">Feline tapeworm</name>
    <name type="synonym">Taenia taeniaeformis</name>
    <dbReference type="NCBI Taxonomy" id="6205"/>
    <lineage>
        <taxon>Eukaryota</taxon>
        <taxon>Metazoa</taxon>
        <taxon>Spiralia</taxon>
        <taxon>Lophotrochozoa</taxon>
        <taxon>Platyhelminthes</taxon>
        <taxon>Cestoda</taxon>
        <taxon>Eucestoda</taxon>
        <taxon>Cyclophyllidea</taxon>
        <taxon>Taeniidae</taxon>
        <taxon>Hydatigera</taxon>
    </lineage>
</organism>
<reference evidence="1" key="1">
    <citation type="submission" date="2017-02" db="UniProtKB">
        <authorList>
            <consortium name="WormBaseParasite"/>
        </authorList>
    </citation>
    <scope>IDENTIFICATION</scope>
</reference>
<name>A0A0R3WPJ3_HYDTA</name>
<proteinExistence type="predicted"/>
<dbReference type="WBParaSite" id="TTAC_0000268301-mRNA-1">
    <property type="protein sequence ID" value="TTAC_0000268301-mRNA-1"/>
    <property type="gene ID" value="TTAC_0000268301"/>
</dbReference>
<accession>A0A0R3WPJ3</accession>
<sequence>LQKRLSEVFASNGGPEFEDSGNSSLLYEQIKKLNNTVQEVYSAVLQNSLVSSAVTNSDQLEATTGDLLKRASDLTKELEKYEMHRPSCTRLDLTQRLDSVKRDLAKLAERVKTVGQRELDSFAEKVAASVNRDSTLTEQARNATETVKPLLEEASKLRKTVQDIDTTLRSVEFDAEKLAQSTHRAFERLNAELNRLKEVMEVPKGYLKGKIDHVQFLTLEQRQRLEKLFDALRKVPDVGAEQSKLEEILGDWTAALNMVNEFSL</sequence>
<protein>
    <submittedName>
        <fullName evidence="1">Conserved oligomeric Golgi complex subunit 7</fullName>
    </submittedName>
</protein>
<evidence type="ECO:0000313" key="1">
    <source>
        <dbReference type="WBParaSite" id="TTAC_0000268301-mRNA-1"/>
    </source>
</evidence>
<dbReference type="AlphaFoldDB" id="A0A0R3WPJ3"/>
<dbReference type="STRING" id="6205.A0A0R3WPJ3"/>